<accession>A0ACC2TTP7</accession>
<comment type="caution">
    <text evidence="1">The sequence shown here is derived from an EMBL/GenBank/DDBJ whole genome shotgun (WGS) entry which is preliminary data.</text>
</comment>
<reference evidence="1" key="1">
    <citation type="submission" date="2022-04" db="EMBL/GenBank/DDBJ databases">
        <title>Genome of the entomopathogenic fungus Entomophthora muscae.</title>
        <authorList>
            <person name="Elya C."/>
            <person name="Lovett B.R."/>
            <person name="Lee E."/>
            <person name="Macias A.M."/>
            <person name="Hajek A.E."/>
            <person name="De Bivort B.L."/>
            <person name="Kasson M.T."/>
            <person name="De Fine Licht H.H."/>
            <person name="Stajich J.E."/>
        </authorList>
    </citation>
    <scope>NUCLEOTIDE SEQUENCE</scope>
    <source>
        <strain evidence="1">Berkeley</strain>
    </source>
</reference>
<dbReference type="Proteomes" id="UP001165960">
    <property type="component" value="Unassembled WGS sequence"/>
</dbReference>
<evidence type="ECO:0000313" key="1">
    <source>
        <dbReference type="EMBL" id="KAJ9078144.1"/>
    </source>
</evidence>
<evidence type="ECO:0000313" key="2">
    <source>
        <dbReference type="Proteomes" id="UP001165960"/>
    </source>
</evidence>
<proteinExistence type="predicted"/>
<sequence length="53" mass="6013">MKEKIKMMDEQKKRDALGARQTKNSYAPVSTSYQAPRPTPASQDRPSTSFKPK</sequence>
<gene>
    <name evidence="1" type="ORF">DSO57_1009841</name>
</gene>
<organism evidence="1 2">
    <name type="scientific">Entomophthora muscae</name>
    <dbReference type="NCBI Taxonomy" id="34485"/>
    <lineage>
        <taxon>Eukaryota</taxon>
        <taxon>Fungi</taxon>
        <taxon>Fungi incertae sedis</taxon>
        <taxon>Zoopagomycota</taxon>
        <taxon>Entomophthoromycotina</taxon>
        <taxon>Entomophthoromycetes</taxon>
        <taxon>Entomophthorales</taxon>
        <taxon>Entomophthoraceae</taxon>
        <taxon>Entomophthora</taxon>
    </lineage>
</organism>
<keyword evidence="2" id="KW-1185">Reference proteome</keyword>
<name>A0ACC2TTP7_9FUNG</name>
<protein>
    <submittedName>
        <fullName evidence="1">Uncharacterized protein</fullName>
    </submittedName>
</protein>
<dbReference type="EMBL" id="QTSX02002161">
    <property type="protein sequence ID" value="KAJ9078144.1"/>
    <property type="molecule type" value="Genomic_DNA"/>
</dbReference>